<gene>
    <name evidence="10" type="ORF">FHR72_000869</name>
</gene>
<comment type="similarity">
    <text evidence="7">Belongs to the binding-protein-dependent transport system permease family.</text>
</comment>
<accession>A0A839Q587</accession>
<feature type="transmembrane region" description="Helical" evidence="7">
    <location>
        <begin position="225"/>
        <end position="246"/>
    </location>
</feature>
<comment type="subcellular location">
    <subcellularLocation>
        <location evidence="1 7">Cell membrane</location>
        <topology evidence="1 7">Multi-pass membrane protein</topology>
    </subcellularLocation>
</comment>
<protein>
    <submittedName>
        <fullName evidence="10">Peptide/nickel transport system permease protein</fullName>
    </submittedName>
</protein>
<feature type="transmembrane region" description="Helical" evidence="7">
    <location>
        <begin position="180"/>
        <end position="205"/>
    </location>
</feature>
<feature type="transmembrane region" description="Helical" evidence="7">
    <location>
        <begin position="145"/>
        <end position="168"/>
    </location>
</feature>
<dbReference type="InterPro" id="IPR000515">
    <property type="entry name" value="MetI-like"/>
</dbReference>
<evidence type="ECO:0000259" key="9">
    <source>
        <dbReference type="PROSITE" id="PS50928"/>
    </source>
</evidence>
<dbReference type="AlphaFoldDB" id="A0A839Q587"/>
<dbReference type="InterPro" id="IPR035906">
    <property type="entry name" value="MetI-like_sf"/>
</dbReference>
<dbReference type="GO" id="GO:0005886">
    <property type="term" value="C:plasma membrane"/>
    <property type="evidence" value="ECO:0007669"/>
    <property type="project" value="UniProtKB-SubCell"/>
</dbReference>
<keyword evidence="5 7" id="KW-1133">Transmembrane helix</keyword>
<evidence type="ECO:0000256" key="2">
    <source>
        <dbReference type="ARBA" id="ARBA00022448"/>
    </source>
</evidence>
<evidence type="ECO:0000256" key="1">
    <source>
        <dbReference type="ARBA" id="ARBA00004651"/>
    </source>
</evidence>
<evidence type="ECO:0000256" key="4">
    <source>
        <dbReference type="ARBA" id="ARBA00022692"/>
    </source>
</evidence>
<evidence type="ECO:0000256" key="5">
    <source>
        <dbReference type="ARBA" id="ARBA00022989"/>
    </source>
</evidence>
<evidence type="ECO:0000313" key="11">
    <source>
        <dbReference type="Proteomes" id="UP000550501"/>
    </source>
</evidence>
<dbReference type="Pfam" id="PF00528">
    <property type="entry name" value="BPD_transp_1"/>
    <property type="match status" value="1"/>
</dbReference>
<evidence type="ECO:0000256" key="6">
    <source>
        <dbReference type="ARBA" id="ARBA00023136"/>
    </source>
</evidence>
<keyword evidence="11" id="KW-1185">Reference proteome</keyword>
<dbReference type="Gene3D" id="1.10.3720.10">
    <property type="entry name" value="MetI-like"/>
    <property type="match status" value="1"/>
</dbReference>
<feature type="domain" description="ABC transmembrane type-1" evidence="9">
    <location>
        <begin position="141"/>
        <end position="348"/>
    </location>
</feature>
<name>A0A839Q587_MYCIR</name>
<keyword evidence="2 7" id="KW-0813">Transport</keyword>
<dbReference type="PROSITE" id="PS50928">
    <property type="entry name" value="ABC_TM1"/>
    <property type="match status" value="1"/>
</dbReference>
<feature type="transmembrane region" description="Helical" evidence="7">
    <location>
        <begin position="48"/>
        <end position="72"/>
    </location>
</feature>
<dbReference type="GO" id="GO:0055085">
    <property type="term" value="P:transmembrane transport"/>
    <property type="evidence" value="ECO:0007669"/>
    <property type="project" value="InterPro"/>
</dbReference>
<evidence type="ECO:0000256" key="7">
    <source>
        <dbReference type="RuleBase" id="RU363032"/>
    </source>
</evidence>
<reference evidence="10 11" key="1">
    <citation type="submission" date="2020-08" db="EMBL/GenBank/DDBJ databases">
        <title>The Agave Microbiome: Exploring the role of microbial communities in plant adaptations to desert environments.</title>
        <authorList>
            <person name="Partida-Martinez L.P."/>
        </authorList>
    </citation>
    <scope>NUCLEOTIDE SEQUENCE [LARGE SCALE GENOMIC DNA]</scope>
    <source>
        <strain evidence="10 11">AT2.18</strain>
    </source>
</reference>
<evidence type="ECO:0000313" key="10">
    <source>
        <dbReference type="EMBL" id="MBB2989406.1"/>
    </source>
</evidence>
<keyword evidence="3" id="KW-1003">Cell membrane</keyword>
<dbReference type="SUPFAM" id="SSF161098">
    <property type="entry name" value="MetI-like"/>
    <property type="match status" value="1"/>
</dbReference>
<dbReference type="CDD" id="cd06261">
    <property type="entry name" value="TM_PBP2"/>
    <property type="match status" value="1"/>
</dbReference>
<dbReference type="PANTHER" id="PTHR43163">
    <property type="entry name" value="DIPEPTIDE TRANSPORT SYSTEM PERMEASE PROTEIN DPPB-RELATED"/>
    <property type="match status" value="1"/>
</dbReference>
<proteinExistence type="inferred from homology"/>
<keyword evidence="6 7" id="KW-0472">Membrane</keyword>
<keyword evidence="4 7" id="KW-0812">Transmembrane</keyword>
<comment type="caution">
    <text evidence="10">The sequence shown here is derived from an EMBL/GenBank/DDBJ whole genome shotgun (WGS) entry which is preliminary data.</text>
</comment>
<evidence type="ECO:0000256" key="3">
    <source>
        <dbReference type="ARBA" id="ARBA00022475"/>
    </source>
</evidence>
<sequence length="363" mass="37234">MDAIGSKSVDAINGRSVDTLTPQSAPPVAEHASAGRPARPWRAAARLLAIRTAIAVPLTAAISAAIFAVASLSPFDPLAAYLGSNYQFATPSQRDAMRAAYDTDQPWYQAWWQWVGGLMHGDLGWSSTQSQPVTTVLAERLPFTLALSGAALVTATVVALVLGCVAGMRRGGLIDRVCTGFSVTLAAVPPFVVSLALVVVVAVGLRWLPASGASAPGAGYTLDGVVRHGILPWIALTVSMIPWLLLTTRAAVVAGIDSDAVRGARARGVHGWALLRGHIAPVSVLPTLALLGTRLPELIAGAAIVETVFGWPGMAATLVESAAALDFPLLAALTVAAAATVLAGSALSDAAAVAIDPRVRISA</sequence>
<dbReference type="Proteomes" id="UP000550501">
    <property type="component" value="Unassembled WGS sequence"/>
</dbReference>
<dbReference type="PANTHER" id="PTHR43163:SF9">
    <property type="entry name" value="ABC TRANSPORTER PERMEASE PROTEIN"/>
    <property type="match status" value="1"/>
</dbReference>
<organism evidence="10 11">
    <name type="scientific">Mycolicibacterium iranicum</name>
    <name type="common">Mycobacterium iranicum</name>
    <dbReference type="NCBI Taxonomy" id="912594"/>
    <lineage>
        <taxon>Bacteria</taxon>
        <taxon>Bacillati</taxon>
        <taxon>Actinomycetota</taxon>
        <taxon>Actinomycetes</taxon>
        <taxon>Mycobacteriales</taxon>
        <taxon>Mycobacteriaceae</taxon>
        <taxon>Mycolicibacterium</taxon>
    </lineage>
</organism>
<feature type="region of interest" description="Disordered" evidence="8">
    <location>
        <begin position="15"/>
        <end position="36"/>
    </location>
</feature>
<evidence type="ECO:0000256" key="8">
    <source>
        <dbReference type="SAM" id="MobiDB-lite"/>
    </source>
</evidence>
<dbReference type="EMBL" id="JACHVU010000002">
    <property type="protein sequence ID" value="MBB2989406.1"/>
    <property type="molecule type" value="Genomic_DNA"/>
</dbReference>